<dbReference type="SUPFAM" id="SSF50978">
    <property type="entry name" value="WD40 repeat-like"/>
    <property type="match status" value="1"/>
</dbReference>
<reference evidence="2 3" key="1">
    <citation type="submission" date="2015-01" db="EMBL/GenBank/DDBJ databases">
        <title>Genome of allotetraploid Gossypium barbadense reveals genomic plasticity and fiber elongation in cotton evolution.</title>
        <authorList>
            <person name="Chen X."/>
            <person name="Liu X."/>
            <person name="Zhao B."/>
            <person name="Zheng H."/>
            <person name="Hu Y."/>
            <person name="Lu G."/>
            <person name="Yang C."/>
            <person name="Chen J."/>
            <person name="Shan C."/>
            <person name="Zhang L."/>
            <person name="Zhou Y."/>
            <person name="Wang L."/>
            <person name="Guo W."/>
            <person name="Bai Y."/>
            <person name="Ruan J."/>
            <person name="Shangguan X."/>
            <person name="Mao Y."/>
            <person name="Jiang J."/>
            <person name="Zhu Y."/>
            <person name="Lei J."/>
            <person name="Kang H."/>
            <person name="Chen S."/>
            <person name="He X."/>
            <person name="Wang R."/>
            <person name="Wang Y."/>
            <person name="Chen J."/>
            <person name="Wang L."/>
            <person name="Yu S."/>
            <person name="Wang B."/>
            <person name="Wei J."/>
            <person name="Song S."/>
            <person name="Lu X."/>
            <person name="Gao Z."/>
            <person name="Gu W."/>
            <person name="Deng X."/>
            <person name="Ma D."/>
            <person name="Wang S."/>
            <person name="Liang W."/>
            <person name="Fang L."/>
            <person name="Cai C."/>
            <person name="Zhu X."/>
            <person name="Zhou B."/>
            <person name="Zhang Y."/>
            <person name="Chen Z."/>
            <person name="Xu S."/>
            <person name="Zhu R."/>
            <person name="Wang S."/>
            <person name="Zhang T."/>
            <person name="Zhao G."/>
        </authorList>
    </citation>
    <scope>NUCLEOTIDE SEQUENCE [LARGE SCALE GENOMIC DNA]</scope>
    <source>
        <strain evidence="3">cv. Xinhai21</strain>
        <tissue evidence="2">Leaf</tissue>
    </source>
</reference>
<dbReference type="PANTHER" id="PTHR19855">
    <property type="entry name" value="WD40 REPEAT PROTEIN 12, 37"/>
    <property type="match status" value="1"/>
</dbReference>
<dbReference type="InterPro" id="IPR001680">
    <property type="entry name" value="WD40_rpt"/>
</dbReference>
<feature type="repeat" description="WD" evidence="1">
    <location>
        <begin position="51"/>
        <end position="91"/>
    </location>
</feature>
<dbReference type="OrthoDB" id="10251381at2759"/>
<protein>
    <submittedName>
        <fullName evidence="2">Uncharacterized protein</fullName>
    </submittedName>
</protein>
<dbReference type="InterPro" id="IPR015943">
    <property type="entry name" value="WD40/YVTN_repeat-like_dom_sf"/>
</dbReference>
<dbReference type="Proteomes" id="UP000239757">
    <property type="component" value="Unassembled WGS sequence"/>
</dbReference>
<evidence type="ECO:0000313" key="2">
    <source>
        <dbReference type="EMBL" id="PPS07078.1"/>
    </source>
</evidence>
<sequence>MPYMLLLPTIETRIWKQAGWCTHMLVGPSGAISSVRVINSEGLVGKVVSTLVGHTQHVSFVVWPQYDTIYSASWDHSVRKWDVETGKYLSDIFCGKALNCIDIGGEGLALTAAGGSDLVLRIWNPRKPGTTNYTRLRSKNNLQTAHNDWLLPLYECLWEALQ</sequence>
<evidence type="ECO:0000256" key="1">
    <source>
        <dbReference type="PROSITE-ProRule" id="PRU00221"/>
    </source>
</evidence>
<accession>A0A2P5XUR2</accession>
<evidence type="ECO:0000313" key="3">
    <source>
        <dbReference type="Proteomes" id="UP000239757"/>
    </source>
</evidence>
<dbReference type="InterPro" id="IPR036322">
    <property type="entry name" value="WD40_repeat_dom_sf"/>
</dbReference>
<dbReference type="EMBL" id="KZ664186">
    <property type="protein sequence ID" value="PPS07078.1"/>
    <property type="molecule type" value="Genomic_DNA"/>
</dbReference>
<dbReference type="PANTHER" id="PTHR19855:SF11">
    <property type="entry name" value="RIBOSOME BIOGENESIS PROTEIN WDR12"/>
    <property type="match status" value="1"/>
</dbReference>
<dbReference type="Gene3D" id="2.130.10.10">
    <property type="entry name" value="YVTN repeat-like/Quinoprotein amine dehydrogenase"/>
    <property type="match status" value="1"/>
</dbReference>
<dbReference type="Pfam" id="PF00400">
    <property type="entry name" value="WD40"/>
    <property type="match status" value="1"/>
</dbReference>
<proteinExistence type="predicted"/>
<name>A0A2P5XUR2_GOSBA</name>
<gene>
    <name evidence="2" type="ORF">GOBAR_AA13581</name>
</gene>
<organism evidence="2 3">
    <name type="scientific">Gossypium barbadense</name>
    <name type="common">Sea Island cotton</name>
    <name type="synonym">Hibiscus barbadensis</name>
    <dbReference type="NCBI Taxonomy" id="3634"/>
    <lineage>
        <taxon>Eukaryota</taxon>
        <taxon>Viridiplantae</taxon>
        <taxon>Streptophyta</taxon>
        <taxon>Embryophyta</taxon>
        <taxon>Tracheophyta</taxon>
        <taxon>Spermatophyta</taxon>
        <taxon>Magnoliopsida</taxon>
        <taxon>eudicotyledons</taxon>
        <taxon>Gunneridae</taxon>
        <taxon>Pentapetalae</taxon>
        <taxon>rosids</taxon>
        <taxon>malvids</taxon>
        <taxon>Malvales</taxon>
        <taxon>Malvaceae</taxon>
        <taxon>Malvoideae</taxon>
        <taxon>Gossypium</taxon>
    </lineage>
</organism>
<dbReference type="PROSITE" id="PS50082">
    <property type="entry name" value="WD_REPEATS_2"/>
    <property type="match status" value="1"/>
</dbReference>
<dbReference type="AlphaFoldDB" id="A0A2P5XUR2"/>
<dbReference type="SMART" id="SM00320">
    <property type="entry name" value="WD40"/>
    <property type="match status" value="2"/>
</dbReference>
<keyword evidence="1" id="KW-0853">WD repeat</keyword>